<gene>
    <name evidence="1" type="ORF">PAESOLCIP111_06676</name>
</gene>
<protein>
    <submittedName>
        <fullName evidence="1">Uncharacterized protein</fullName>
    </submittedName>
</protein>
<dbReference type="AlphaFoldDB" id="A0A916NZ00"/>
<proteinExistence type="predicted"/>
<comment type="caution">
    <text evidence="1">The sequence shown here is derived from an EMBL/GenBank/DDBJ whole genome shotgun (WGS) entry which is preliminary data.</text>
</comment>
<name>A0A916NZ00_9BACL</name>
<keyword evidence="2" id="KW-1185">Reference proteome</keyword>
<dbReference type="Proteomes" id="UP000693672">
    <property type="component" value="Unassembled WGS sequence"/>
</dbReference>
<reference evidence="1" key="1">
    <citation type="submission" date="2021-06" db="EMBL/GenBank/DDBJ databases">
        <authorList>
            <person name="Criscuolo A."/>
        </authorList>
    </citation>
    <scope>NUCLEOTIDE SEQUENCE</scope>
    <source>
        <strain evidence="1">CIP111600</strain>
    </source>
</reference>
<organism evidence="1 2">
    <name type="scientific">Paenibacillus solanacearum</name>
    <dbReference type="NCBI Taxonomy" id="2048548"/>
    <lineage>
        <taxon>Bacteria</taxon>
        <taxon>Bacillati</taxon>
        <taxon>Bacillota</taxon>
        <taxon>Bacilli</taxon>
        <taxon>Bacillales</taxon>
        <taxon>Paenibacillaceae</taxon>
        <taxon>Paenibacillus</taxon>
    </lineage>
</organism>
<sequence length="43" mass="4717">MDTNGLKDCSNSLKKNDSVELLPAVFLSGHLVIKIIRSYIGIL</sequence>
<evidence type="ECO:0000313" key="1">
    <source>
        <dbReference type="EMBL" id="CAG7652948.1"/>
    </source>
</evidence>
<accession>A0A916NZ00</accession>
<dbReference type="EMBL" id="CAJVAS010000083">
    <property type="protein sequence ID" value="CAG7652948.1"/>
    <property type="molecule type" value="Genomic_DNA"/>
</dbReference>
<evidence type="ECO:0000313" key="2">
    <source>
        <dbReference type="Proteomes" id="UP000693672"/>
    </source>
</evidence>